<feature type="transmembrane region" description="Helical" evidence="1">
    <location>
        <begin position="50"/>
        <end position="69"/>
    </location>
</feature>
<evidence type="ECO:0000313" key="2">
    <source>
        <dbReference type="EMBL" id="KAK3366589.1"/>
    </source>
</evidence>
<keyword evidence="1" id="KW-0812">Transmembrane</keyword>
<accession>A0AAE0JYC7</accession>
<keyword evidence="3" id="KW-1185">Reference proteome</keyword>
<reference evidence="2" key="1">
    <citation type="journal article" date="2023" name="Mol. Phylogenet. Evol.">
        <title>Genome-scale phylogeny and comparative genomics of the fungal order Sordariales.</title>
        <authorList>
            <person name="Hensen N."/>
            <person name="Bonometti L."/>
            <person name="Westerberg I."/>
            <person name="Brannstrom I.O."/>
            <person name="Guillou S."/>
            <person name="Cros-Aarteil S."/>
            <person name="Calhoun S."/>
            <person name="Haridas S."/>
            <person name="Kuo A."/>
            <person name="Mondo S."/>
            <person name="Pangilinan J."/>
            <person name="Riley R."/>
            <person name="LaButti K."/>
            <person name="Andreopoulos B."/>
            <person name="Lipzen A."/>
            <person name="Chen C."/>
            <person name="Yan M."/>
            <person name="Daum C."/>
            <person name="Ng V."/>
            <person name="Clum A."/>
            <person name="Steindorff A."/>
            <person name="Ohm R.A."/>
            <person name="Martin F."/>
            <person name="Silar P."/>
            <person name="Natvig D.O."/>
            <person name="Lalanne C."/>
            <person name="Gautier V."/>
            <person name="Ament-Velasquez S.L."/>
            <person name="Kruys A."/>
            <person name="Hutchinson M.I."/>
            <person name="Powell A.J."/>
            <person name="Barry K."/>
            <person name="Miller A.N."/>
            <person name="Grigoriev I.V."/>
            <person name="Debuchy R."/>
            <person name="Gladieux P."/>
            <person name="Hiltunen Thoren M."/>
            <person name="Johannesson H."/>
        </authorList>
    </citation>
    <scope>NUCLEOTIDE SEQUENCE</scope>
    <source>
        <strain evidence="2">CBS 232.78</strain>
    </source>
</reference>
<dbReference type="PANTHER" id="PTHR37544:SF1">
    <property type="entry name" value="PHOSPHORIBOSYLAMINOIMIDAZOLE-SUCCINOCARBOXAMIDE SYNTHASE"/>
    <property type="match status" value="1"/>
</dbReference>
<keyword evidence="1" id="KW-0472">Membrane</keyword>
<name>A0AAE0JYC7_9PEZI</name>
<gene>
    <name evidence="2" type="ORF">B0H63DRAFT_536774</name>
</gene>
<feature type="transmembrane region" description="Helical" evidence="1">
    <location>
        <begin position="89"/>
        <end position="106"/>
    </location>
</feature>
<reference evidence="2" key="2">
    <citation type="submission" date="2023-06" db="EMBL/GenBank/DDBJ databases">
        <authorList>
            <consortium name="Lawrence Berkeley National Laboratory"/>
            <person name="Haridas S."/>
            <person name="Hensen N."/>
            <person name="Bonometti L."/>
            <person name="Westerberg I."/>
            <person name="Brannstrom I.O."/>
            <person name="Guillou S."/>
            <person name="Cros-Aarteil S."/>
            <person name="Calhoun S."/>
            <person name="Kuo A."/>
            <person name="Mondo S."/>
            <person name="Pangilinan J."/>
            <person name="Riley R."/>
            <person name="LaButti K."/>
            <person name="Andreopoulos B."/>
            <person name="Lipzen A."/>
            <person name="Chen C."/>
            <person name="Yanf M."/>
            <person name="Daum C."/>
            <person name="Ng V."/>
            <person name="Clum A."/>
            <person name="Steindorff A."/>
            <person name="Ohm R."/>
            <person name="Martin F."/>
            <person name="Silar P."/>
            <person name="Natvig D."/>
            <person name="Lalanne C."/>
            <person name="Gautier V."/>
            <person name="Ament-velasquez S.L."/>
            <person name="Kruys A."/>
            <person name="Hutchinson M.I."/>
            <person name="Powell A.J."/>
            <person name="Barry K."/>
            <person name="Miller A.N."/>
            <person name="Grigoriev I.V."/>
            <person name="Debuchy R."/>
            <person name="Gladieux P."/>
            <person name="Thoren M.H."/>
            <person name="Johannesson H."/>
        </authorList>
    </citation>
    <scope>NUCLEOTIDE SEQUENCE</scope>
    <source>
        <strain evidence="2">CBS 232.78</strain>
    </source>
</reference>
<dbReference type="Pfam" id="PF11915">
    <property type="entry name" value="DUF3433"/>
    <property type="match status" value="1"/>
</dbReference>
<evidence type="ECO:0000313" key="3">
    <source>
        <dbReference type="Proteomes" id="UP001285441"/>
    </source>
</evidence>
<dbReference type="AlphaFoldDB" id="A0AAE0JYC7"/>
<feature type="transmembrane region" description="Helical" evidence="1">
    <location>
        <begin position="157"/>
        <end position="176"/>
    </location>
</feature>
<feature type="transmembrane region" description="Helical" evidence="1">
    <location>
        <begin position="196"/>
        <end position="223"/>
    </location>
</feature>
<proteinExistence type="predicted"/>
<sequence length="268" mass="28969">MKFALRRRGLDRLGYWTCTHGKLDLYYTLGSPTQAHALEGRYSSQRLLRYGQPLFLLCTAYGLVAGFVWASGLNPAMASSSAGGGTARFLHSFLPSLLGMAVFLHFQSLDLKLRILHPLAAAPSQDGTTANRRLLFADYAACALMQSSIHEVRNCDWAVAASSLLSTLFVLIPILASRTFAAPALPDSAVRIFANLVASGVMLALPILPFLALLALLALLAWIPPPGRSFCALHLAMCLAGVLDCLASEEWGWNLQGPESREASRPLQ</sequence>
<dbReference type="InterPro" id="IPR021840">
    <property type="entry name" value="DUF3433"/>
</dbReference>
<organism evidence="2 3">
    <name type="scientific">Podospora didyma</name>
    <dbReference type="NCBI Taxonomy" id="330526"/>
    <lineage>
        <taxon>Eukaryota</taxon>
        <taxon>Fungi</taxon>
        <taxon>Dikarya</taxon>
        <taxon>Ascomycota</taxon>
        <taxon>Pezizomycotina</taxon>
        <taxon>Sordariomycetes</taxon>
        <taxon>Sordariomycetidae</taxon>
        <taxon>Sordariales</taxon>
        <taxon>Podosporaceae</taxon>
        <taxon>Podospora</taxon>
    </lineage>
</organism>
<comment type="caution">
    <text evidence="2">The sequence shown here is derived from an EMBL/GenBank/DDBJ whole genome shotgun (WGS) entry which is preliminary data.</text>
</comment>
<dbReference type="Proteomes" id="UP001285441">
    <property type="component" value="Unassembled WGS sequence"/>
</dbReference>
<protein>
    <submittedName>
        <fullName evidence="2">Uncharacterized protein</fullName>
    </submittedName>
</protein>
<dbReference type="EMBL" id="JAULSW010000012">
    <property type="protein sequence ID" value="KAK3366589.1"/>
    <property type="molecule type" value="Genomic_DNA"/>
</dbReference>
<evidence type="ECO:0000256" key="1">
    <source>
        <dbReference type="SAM" id="Phobius"/>
    </source>
</evidence>
<dbReference type="PANTHER" id="PTHR37544">
    <property type="entry name" value="SPRAY-RELATED"/>
    <property type="match status" value="1"/>
</dbReference>
<keyword evidence="1" id="KW-1133">Transmembrane helix</keyword>